<evidence type="ECO:0000256" key="20">
    <source>
        <dbReference type="ARBA" id="ARBA00045008"/>
    </source>
</evidence>
<evidence type="ECO:0000313" key="25">
    <source>
        <dbReference type="EMBL" id="CCX16503.1"/>
    </source>
</evidence>
<keyword evidence="6" id="KW-0479">Metal-binding</keyword>
<dbReference type="AlphaFoldDB" id="U4LAQ2"/>
<comment type="cofactor">
    <cofactor evidence="1">
        <name>[4Fe-4S] cluster</name>
        <dbReference type="ChEBI" id="CHEBI:49883"/>
    </cofactor>
</comment>
<evidence type="ECO:0000256" key="23">
    <source>
        <dbReference type="SAM" id="MobiDB-lite"/>
    </source>
</evidence>
<dbReference type="Gene3D" id="3.40.50.300">
    <property type="entry name" value="P-loop containing nucleotide triphosphate hydrolases"/>
    <property type="match status" value="3"/>
</dbReference>
<evidence type="ECO:0000256" key="16">
    <source>
        <dbReference type="ARBA" id="ARBA00023306"/>
    </source>
</evidence>
<dbReference type="SMART" id="SM00491">
    <property type="entry name" value="HELICc2"/>
    <property type="match status" value="1"/>
</dbReference>
<dbReference type="GO" id="GO:0051536">
    <property type="term" value="F:iron-sulfur cluster binding"/>
    <property type="evidence" value="ECO:0007669"/>
    <property type="project" value="UniProtKB-KW"/>
</dbReference>
<evidence type="ECO:0000256" key="15">
    <source>
        <dbReference type="ARBA" id="ARBA00023242"/>
    </source>
</evidence>
<dbReference type="FunFam" id="3.40.50.300:FF:001372">
    <property type="entry name" value="ATP-dependent DNA helicase chl1"/>
    <property type="match status" value="1"/>
</dbReference>
<keyword evidence="7" id="KW-0547">Nucleotide-binding</keyword>
<dbReference type="FunFam" id="3.40.50.300:FF:002774">
    <property type="entry name" value="ATP-dependent DNA helicase chl1"/>
    <property type="match status" value="1"/>
</dbReference>
<evidence type="ECO:0000256" key="4">
    <source>
        <dbReference type="ARBA" id="ARBA00016387"/>
    </source>
</evidence>
<dbReference type="Pfam" id="PF13307">
    <property type="entry name" value="Helicase_C_2"/>
    <property type="match status" value="1"/>
</dbReference>
<dbReference type="InterPro" id="IPR027417">
    <property type="entry name" value="P-loop_NTPase"/>
</dbReference>
<dbReference type="NCBIfam" id="TIGR00604">
    <property type="entry name" value="rad3"/>
    <property type="match status" value="1"/>
</dbReference>
<dbReference type="GO" id="GO:0003677">
    <property type="term" value="F:DNA binding"/>
    <property type="evidence" value="ECO:0007669"/>
    <property type="project" value="UniProtKB-KW"/>
</dbReference>
<dbReference type="GO" id="GO:0043139">
    <property type="term" value="F:5'-3' DNA helicase activity"/>
    <property type="evidence" value="ECO:0007669"/>
    <property type="project" value="UniProtKB-EC"/>
</dbReference>
<dbReference type="InterPro" id="IPR006555">
    <property type="entry name" value="ATP-dep_Helicase_C"/>
</dbReference>
<dbReference type="GO" id="GO:0005634">
    <property type="term" value="C:nucleus"/>
    <property type="evidence" value="ECO:0007669"/>
    <property type="project" value="UniProtKB-SubCell"/>
</dbReference>
<evidence type="ECO:0000256" key="6">
    <source>
        <dbReference type="ARBA" id="ARBA00022723"/>
    </source>
</evidence>
<reference evidence="25 26" key="1">
    <citation type="journal article" date="2013" name="PLoS Genet.">
        <title>The genome and development-dependent transcriptomes of Pyronema confluens: a window into fungal evolution.</title>
        <authorList>
            <person name="Traeger S."/>
            <person name="Altegoer F."/>
            <person name="Freitag M."/>
            <person name="Gabaldon T."/>
            <person name="Kempken F."/>
            <person name="Kumar A."/>
            <person name="Marcet-Houben M."/>
            <person name="Poggeler S."/>
            <person name="Stajich J.E."/>
            <person name="Nowrousian M."/>
        </authorList>
    </citation>
    <scope>NUCLEOTIDE SEQUENCE [LARGE SCALE GENOMIC DNA]</scope>
    <source>
        <strain evidence="26">CBS 100304</strain>
        <tissue evidence="25">Vegetative mycelium</tissue>
    </source>
</reference>
<feature type="compositionally biased region" description="Basic and acidic residues" evidence="23">
    <location>
        <begin position="179"/>
        <end position="190"/>
    </location>
</feature>
<dbReference type="OMA" id="QTHQFRD"/>
<dbReference type="InterPro" id="IPR010614">
    <property type="entry name" value="RAD3-like_helicase_DEAD"/>
</dbReference>
<sequence length="888" mass="100245">MADETPRDFHHPYTPYDIQLQFMNALYNAIEDGCVGIFESPTGTGKSLSLICGSLTWLRDHKNKDILEQLEMEDDAGTSPRETSYSRQTAYKFPIIDNDEPAWVKEHAKKERKEKLLRDKLDLEERLKAIRLKEAKEKEIYERGGLRGFKKMRKGLEVEKEEENEDEFLLDDYESDDETGSKKKGYDDDGLSKETRDLMIKLGMSLPGAALKPNAELELPDETKIFFCSRTHSQLTQFVNELRRVNLPASMPGDSVEQLSEQIKHLSLGSRKNLCINPKVTKLQSVTAMNERCLDMQKSAGTSEEKRCSFLPKKEDQALVTSFRDHALATIRDIEDLSNLGKKLGTCPYYATRSAIRPSEIVTLPYPLLLQKSAREALGISLKGHVLVIDEAHNLIDAISSIHSIQVSLPELQLCKAQLDVYLGKFRNRLKGSNKVYVMQLERLLDGLATHLEGLGKKGKEGEVQPHELLAAKGIDQINIFKLQKYLIESKLARKLEGYLTHTEQKKAEQQKRLGKTPDEGETRDSVTSIPTVPVLTHLQGFLMSLTNPSSEGKIFYGRDSKVLYFKYMLLDPAFHFRDIVEEARAVVLAGGTMQPMNDFISHLFPYLPEDKIRTLSCGHVIPKENLLAWPMVKGPTGMEFEFTYEKRANPNMIDELGRAIINACQTIPHGVVCFFPSYAYLSFVIMQWQKTPATGSSIWERLGQKKQIFQESSEKSSVEETLTEYGQAIDTGKGGLLLSVVGGKMSEGINFNDNLGRGVIMIGLPFPNAQGAEWQAKLRHVEKDAYNCLADSSKTETEKLAEAKAAGKDYYENACMRAVNQSIGRAIRHREDYATIVLIDKRYTSKRIQDKLPGWIKTGLVHIDLAKGEDRFANFMRSSGAFFRGKK</sequence>
<dbReference type="SMART" id="SM00488">
    <property type="entry name" value="DEXDc2"/>
    <property type="match status" value="1"/>
</dbReference>
<proteinExistence type="inferred from homology"/>
<evidence type="ECO:0000256" key="11">
    <source>
        <dbReference type="ARBA" id="ARBA00023004"/>
    </source>
</evidence>
<evidence type="ECO:0000256" key="12">
    <source>
        <dbReference type="ARBA" id="ARBA00023014"/>
    </source>
</evidence>
<dbReference type="InterPro" id="IPR006554">
    <property type="entry name" value="Helicase-like_DEXD_c2"/>
</dbReference>
<dbReference type="PANTHER" id="PTHR11472">
    <property type="entry name" value="DNA REPAIR DEAD HELICASE RAD3/XP-D SUBFAMILY MEMBER"/>
    <property type="match status" value="1"/>
</dbReference>
<evidence type="ECO:0000256" key="22">
    <source>
        <dbReference type="ARBA" id="ARBA00048954"/>
    </source>
</evidence>
<accession>U4LAQ2</accession>
<evidence type="ECO:0000256" key="7">
    <source>
        <dbReference type="ARBA" id="ARBA00022741"/>
    </source>
</evidence>
<evidence type="ECO:0000256" key="2">
    <source>
        <dbReference type="ARBA" id="ARBA00004123"/>
    </source>
</evidence>
<evidence type="ECO:0000256" key="3">
    <source>
        <dbReference type="ARBA" id="ARBA00008435"/>
    </source>
</evidence>
<dbReference type="GO" id="GO:0016818">
    <property type="term" value="F:hydrolase activity, acting on acid anhydrides, in phosphorus-containing anhydrides"/>
    <property type="evidence" value="ECO:0007669"/>
    <property type="project" value="InterPro"/>
</dbReference>
<keyword evidence="11" id="KW-0408">Iron</keyword>
<evidence type="ECO:0000256" key="9">
    <source>
        <dbReference type="ARBA" id="ARBA00022806"/>
    </source>
</evidence>
<evidence type="ECO:0000256" key="10">
    <source>
        <dbReference type="ARBA" id="ARBA00022840"/>
    </source>
</evidence>
<dbReference type="InterPro" id="IPR045028">
    <property type="entry name" value="DinG/Rad3-like"/>
</dbReference>
<feature type="compositionally biased region" description="Basic and acidic residues" evidence="23">
    <location>
        <begin position="504"/>
        <end position="525"/>
    </location>
</feature>
<dbReference type="STRING" id="1076935.U4LAQ2"/>
<dbReference type="OrthoDB" id="267079at2759"/>
<keyword evidence="15" id="KW-0539">Nucleus</keyword>
<comment type="similarity">
    <text evidence="3">Belongs to the DEAD box helicase family. DEAH subfamily. DDX11/CHL1 sub-subfamily.</text>
</comment>
<evidence type="ECO:0000256" key="14">
    <source>
        <dbReference type="ARBA" id="ARBA00023235"/>
    </source>
</evidence>
<feature type="region of interest" description="Disordered" evidence="23">
    <location>
        <begin position="504"/>
        <end position="527"/>
    </location>
</feature>
<dbReference type="EMBL" id="HF936418">
    <property type="protein sequence ID" value="CCX16503.1"/>
    <property type="molecule type" value="Genomic_DNA"/>
</dbReference>
<keyword evidence="14" id="KW-0413">Isomerase</keyword>
<keyword evidence="9 25" id="KW-0347">Helicase</keyword>
<evidence type="ECO:0000256" key="19">
    <source>
        <dbReference type="ARBA" id="ARBA00044998"/>
    </source>
</evidence>
<dbReference type="GO" id="GO:0006139">
    <property type="term" value="P:nucleobase-containing compound metabolic process"/>
    <property type="evidence" value="ECO:0007669"/>
    <property type="project" value="InterPro"/>
</dbReference>
<evidence type="ECO:0000256" key="13">
    <source>
        <dbReference type="ARBA" id="ARBA00023125"/>
    </source>
</evidence>
<keyword evidence="10" id="KW-0067">ATP-binding</keyword>
<keyword evidence="12" id="KW-0411">Iron-sulfur</keyword>
<gene>
    <name evidence="25" type="ORF">PCON_03146</name>
</gene>
<protein>
    <recommendedName>
        <fullName evidence="5">ATP-dependent DNA helicase CHL1</fullName>
        <ecNumber evidence="18">5.6.2.3</ecNumber>
    </recommendedName>
    <alternativeName>
        <fullName evidence="4">ATP-dependent DNA helicase chl1</fullName>
    </alternativeName>
    <alternativeName>
        <fullName evidence="17">Chromosome loss protein 1</fullName>
    </alternativeName>
    <alternativeName>
        <fullName evidence="19 20">DNA 5'-3' helicase CHL1</fullName>
    </alternativeName>
</protein>
<keyword evidence="26" id="KW-1185">Reference proteome</keyword>
<evidence type="ECO:0000256" key="17">
    <source>
        <dbReference type="ARBA" id="ARBA00029709"/>
    </source>
</evidence>
<evidence type="ECO:0000259" key="24">
    <source>
        <dbReference type="PROSITE" id="PS51193"/>
    </source>
</evidence>
<dbReference type="eggNOG" id="KOG1133">
    <property type="taxonomic scope" value="Eukaryota"/>
</dbReference>
<evidence type="ECO:0000313" key="26">
    <source>
        <dbReference type="Proteomes" id="UP000018144"/>
    </source>
</evidence>
<dbReference type="GO" id="GO:0034085">
    <property type="term" value="P:establishment of sister chromatid cohesion"/>
    <property type="evidence" value="ECO:0007669"/>
    <property type="project" value="TreeGrafter"/>
</dbReference>
<feature type="compositionally biased region" description="Acidic residues" evidence="23">
    <location>
        <begin position="159"/>
        <end position="178"/>
    </location>
</feature>
<comment type="catalytic activity">
    <reaction evidence="22">
        <text>ATP + H2O = ADP + phosphate + H(+)</text>
        <dbReference type="Rhea" id="RHEA:13065"/>
        <dbReference type="ChEBI" id="CHEBI:15377"/>
        <dbReference type="ChEBI" id="CHEBI:15378"/>
        <dbReference type="ChEBI" id="CHEBI:30616"/>
        <dbReference type="ChEBI" id="CHEBI:43474"/>
        <dbReference type="ChEBI" id="CHEBI:456216"/>
        <dbReference type="EC" id="5.6.2.3"/>
    </reaction>
</comment>
<dbReference type="InterPro" id="IPR013020">
    <property type="entry name" value="Rad3/Chl1-like"/>
</dbReference>
<evidence type="ECO:0000256" key="5">
    <source>
        <dbReference type="ARBA" id="ARBA00017386"/>
    </source>
</evidence>
<dbReference type="EC" id="5.6.2.3" evidence="18"/>
<feature type="region of interest" description="Disordered" evidence="23">
    <location>
        <begin position="156"/>
        <end position="190"/>
    </location>
</feature>
<keyword evidence="8" id="KW-0378">Hydrolase</keyword>
<dbReference type="PANTHER" id="PTHR11472:SF41">
    <property type="entry name" value="ATP-DEPENDENT DNA HELICASE DDX11-RELATED"/>
    <property type="match status" value="1"/>
</dbReference>
<comment type="function">
    <text evidence="21">ATP-dependent DNA helicase important for chromosome transmission and normal cell cycle progression in G(2)/M. May have a role in changing DNA topology to allow the loading of proteins involved in maintaining sister chromatid cohesion in the vicinity of the centromeres. Has a specific role in chromosome segregation during meiosis II.</text>
</comment>
<evidence type="ECO:0000256" key="21">
    <source>
        <dbReference type="ARBA" id="ARBA00045702"/>
    </source>
</evidence>
<dbReference type="SUPFAM" id="SSF52540">
    <property type="entry name" value="P-loop containing nucleoside triphosphate hydrolases"/>
    <property type="match status" value="1"/>
</dbReference>
<feature type="domain" description="Helicase ATP-binding" evidence="24">
    <location>
        <begin position="5"/>
        <end position="440"/>
    </location>
</feature>
<dbReference type="GO" id="GO:0046872">
    <property type="term" value="F:metal ion binding"/>
    <property type="evidence" value="ECO:0007669"/>
    <property type="project" value="UniProtKB-KW"/>
</dbReference>
<dbReference type="InterPro" id="IPR014013">
    <property type="entry name" value="Helic_SF1/SF2_ATP-bd_DinG/Rad3"/>
</dbReference>
<dbReference type="Pfam" id="PF06733">
    <property type="entry name" value="DEAD_2"/>
    <property type="match status" value="1"/>
</dbReference>
<dbReference type="Proteomes" id="UP000018144">
    <property type="component" value="Unassembled WGS sequence"/>
</dbReference>
<dbReference type="GO" id="GO:0005524">
    <property type="term" value="F:ATP binding"/>
    <property type="evidence" value="ECO:0007669"/>
    <property type="project" value="UniProtKB-KW"/>
</dbReference>
<evidence type="ECO:0000256" key="1">
    <source>
        <dbReference type="ARBA" id="ARBA00001966"/>
    </source>
</evidence>
<keyword evidence="16" id="KW-0131">Cell cycle</keyword>
<dbReference type="PROSITE" id="PS51193">
    <property type="entry name" value="HELICASE_ATP_BIND_2"/>
    <property type="match status" value="1"/>
</dbReference>
<keyword evidence="13" id="KW-0238">DNA-binding</keyword>
<comment type="subcellular location">
    <subcellularLocation>
        <location evidence="2">Nucleus</location>
    </subcellularLocation>
</comment>
<name>U4LAQ2_PYROM</name>
<evidence type="ECO:0000256" key="18">
    <source>
        <dbReference type="ARBA" id="ARBA00044969"/>
    </source>
</evidence>
<dbReference type="CDD" id="cd18788">
    <property type="entry name" value="SF2_C_XPD"/>
    <property type="match status" value="1"/>
</dbReference>
<organism evidence="25 26">
    <name type="scientific">Pyronema omphalodes (strain CBS 100304)</name>
    <name type="common">Pyronema confluens</name>
    <dbReference type="NCBI Taxonomy" id="1076935"/>
    <lineage>
        <taxon>Eukaryota</taxon>
        <taxon>Fungi</taxon>
        <taxon>Dikarya</taxon>
        <taxon>Ascomycota</taxon>
        <taxon>Pezizomycotina</taxon>
        <taxon>Pezizomycetes</taxon>
        <taxon>Pezizales</taxon>
        <taxon>Pyronemataceae</taxon>
        <taxon>Pyronema</taxon>
    </lineage>
</organism>
<evidence type="ECO:0000256" key="8">
    <source>
        <dbReference type="ARBA" id="ARBA00022801"/>
    </source>
</evidence>